<dbReference type="AlphaFoldDB" id="A0A3E0X124"/>
<reference evidence="2" key="1">
    <citation type="submission" date="2017-05" db="EMBL/GenBank/DDBJ databases">
        <authorList>
            <person name="Sharma S."/>
            <person name="Sidhu C."/>
            <person name="Pinnaka A.K."/>
        </authorList>
    </citation>
    <scope>NUCLEOTIDE SEQUENCE [LARGE SCALE GENOMIC DNA]</scope>
    <source>
        <strain evidence="2">AK93</strain>
    </source>
</reference>
<accession>A0A3E0X124</accession>
<organism evidence="1 2">
    <name type="scientific">Alkalilimnicola ehrlichii</name>
    <dbReference type="NCBI Taxonomy" id="351052"/>
    <lineage>
        <taxon>Bacteria</taxon>
        <taxon>Pseudomonadati</taxon>
        <taxon>Pseudomonadota</taxon>
        <taxon>Gammaproteobacteria</taxon>
        <taxon>Chromatiales</taxon>
        <taxon>Ectothiorhodospiraceae</taxon>
        <taxon>Alkalilimnicola</taxon>
    </lineage>
</organism>
<gene>
    <name evidence="1" type="ORF">CAL65_00410</name>
</gene>
<name>A0A3E0X124_9GAMM</name>
<dbReference type="EMBL" id="NFZW01000001">
    <property type="protein sequence ID" value="RFA39321.1"/>
    <property type="molecule type" value="Genomic_DNA"/>
</dbReference>
<evidence type="ECO:0000313" key="1">
    <source>
        <dbReference type="EMBL" id="RFA39321.1"/>
    </source>
</evidence>
<sequence>MKDDALRFGGVEFATFRLREGVDEKTLLEASENVDREFLAHEEGLLGHVLLKGPDGVYADLALADSQARAEAVCAKWTSNAVALKYIELLDETSVDMTFWERIR</sequence>
<proteinExistence type="predicted"/>
<comment type="caution">
    <text evidence="1">The sequence shown here is derived from an EMBL/GenBank/DDBJ whole genome shotgun (WGS) entry which is preliminary data.</text>
</comment>
<keyword evidence="2" id="KW-1185">Reference proteome</keyword>
<evidence type="ECO:0000313" key="2">
    <source>
        <dbReference type="Proteomes" id="UP000256763"/>
    </source>
</evidence>
<protein>
    <submittedName>
        <fullName evidence="1">Uncharacterized protein</fullName>
    </submittedName>
</protein>
<dbReference type="Proteomes" id="UP000256763">
    <property type="component" value="Unassembled WGS sequence"/>
</dbReference>